<dbReference type="RefSeq" id="WP_021036212.1">
    <property type="nucleotide sequence ID" value="NZ_ARXZ02000030.1"/>
</dbReference>
<reference evidence="1 2" key="1">
    <citation type="journal article" date="2013" name="Genome Announc.">
        <title>Draft Genome Sequence of Bacillus thuringiensis var. thuringiensis Strain T01-328, a Brazilian Isolate That Produces a Soluble Pesticide Protein, Cry1Ia.</title>
        <authorList>
            <person name="Varani A.M."/>
            <person name="Lemos M.V."/>
            <person name="Fernandes C.C."/>
            <person name="Lemos E.G."/>
            <person name="Alves E.C."/>
            <person name="Desiderio J.A."/>
        </authorList>
    </citation>
    <scope>NUCLEOTIDE SEQUENCE [LARGE SCALE GENOMIC DNA]</scope>
    <source>
        <strain evidence="1 2">T01-328</strain>
    </source>
</reference>
<dbReference type="Proteomes" id="UP000013487">
    <property type="component" value="Unassembled WGS sequence"/>
</dbReference>
<dbReference type="EMBL" id="ARXZ02000030">
    <property type="protein sequence ID" value="ERH97528.1"/>
    <property type="molecule type" value="Genomic_DNA"/>
</dbReference>
<organism evidence="1 2">
    <name type="scientific">Bacillus thuringiensis T01-328</name>
    <dbReference type="NCBI Taxonomy" id="1324966"/>
    <lineage>
        <taxon>Bacteria</taxon>
        <taxon>Bacillati</taxon>
        <taxon>Bacillota</taxon>
        <taxon>Bacilli</taxon>
        <taxon>Bacillales</taxon>
        <taxon>Bacillaceae</taxon>
        <taxon>Bacillus</taxon>
        <taxon>Bacillus cereus group</taxon>
    </lineage>
</organism>
<evidence type="ECO:0000313" key="1">
    <source>
        <dbReference type="EMBL" id="ERH97528.1"/>
    </source>
</evidence>
<gene>
    <name evidence="1" type="ORF">BTCBT_006373</name>
</gene>
<protein>
    <submittedName>
        <fullName evidence="1">Uncharacterized protein</fullName>
    </submittedName>
</protein>
<name>A0AAN4HDT2_BACTU</name>
<accession>A0AAN4HDT2</accession>
<comment type="caution">
    <text evidence="1">The sequence shown here is derived from an EMBL/GenBank/DDBJ whole genome shotgun (WGS) entry which is preliminary data.</text>
</comment>
<proteinExistence type="predicted"/>
<evidence type="ECO:0000313" key="2">
    <source>
        <dbReference type="Proteomes" id="UP000013487"/>
    </source>
</evidence>
<sequence>MATTDKKQRLCEQHEKMLKIIYHCGKGIMFRKHVERYMELRGTHTIHTSIAIKELREARIIEVIYVHRVAIIKLLKFAVGFIEKKHVEEVTAISVTQTKISRVAFLNELMLSKLPVLDKENKDKIIDTVLNGYIKNTTYFRKDKQTYKLLIQNVREGLYKEDATTYEINLLKKIHESSRAGLMYREKEVTKVERVVQFNLNSMTSSNIYIARIYEDSHNKNQLIQHIDILDVNSKMPVSQLVEKIEKTYDYMNQFLKSNIKLKFNFYVASPERKVFFDDRRRKIENALIRRQVQTKYEVINLNLEKTLFRNQKILLSS</sequence>
<dbReference type="AlphaFoldDB" id="A0AAN4HDT2"/>